<keyword evidence="4" id="KW-0456">Lyase</keyword>
<accession>A0A2A2TCA9</accession>
<dbReference type="Gene3D" id="1.25.10.10">
    <property type="entry name" value="Leucine-rich Repeat Variant"/>
    <property type="match status" value="1"/>
</dbReference>
<dbReference type="AlphaFoldDB" id="A0A2A2TCA9"/>
<evidence type="ECO:0000256" key="2">
    <source>
        <dbReference type="ARBA" id="ARBA00022549"/>
    </source>
</evidence>
<dbReference type="GO" id="GO:0016491">
    <property type="term" value="F:oxidoreductase activity"/>
    <property type="evidence" value="ECO:0007669"/>
    <property type="project" value="TreeGrafter"/>
</dbReference>
<dbReference type="Pfam" id="PF13646">
    <property type="entry name" value="HEAT_2"/>
    <property type="match status" value="2"/>
</dbReference>
<proteinExistence type="inferred from homology"/>
<keyword evidence="5" id="KW-0472">Membrane</keyword>
<keyword evidence="2" id="KW-0042">Antenna complex</keyword>
<reference evidence="6 7" key="1">
    <citation type="submission" date="2017-08" db="EMBL/GenBank/DDBJ databases">
        <title>Draft genome sequence of filamentous cyanobacterium Calothrix elsteri CCALA 953.</title>
        <authorList>
            <person name="Gagunashvili A.N."/>
            <person name="Elster J."/>
            <person name="Andresson O.S."/>
        </authorList>
    </citation>
    <scope>NUCLEOTIDE SEQUENCE [LARGE SCALE GENOMIC DNA]</scope>
    <source>
        <strain evidence="6 7">CCALA 953</strain>
    </source>
</reference>
<name>A0A2A2TCA9_9CYAN</name>
<dbReference type="OrthoDB" id="448481at2"/>
<gene>
    <name evidence="6" type="ORF">CK510_25680</name>
</gene>
<keyword evidence="5" id="KW-0812">Transmembrane</keyword>
<evidence type="ECO:0000313" key="7">
    <source>
        <dbReference type="Proteomes" id="UP000218238"/>
    </source>
</evidence>
<evidence type="ECO:0000313" key="6">
    <source>
        <dbReference type="EMBL" id="PAX51275.1"/>
    </source>
</evidence>
<evidence type="ECO:0000256" key="1">
    <source>
        <dbReference type="ARBA" id="ARBA00009299"/>
    </source>
</evidence>
<dbReference type="GO" id="GO:0030089">
    <property type="term" value="C:phycobilisome"/>
    <property type="evidence" value="ECO:0007669"/>
    <property type="project" value="UniProtKB-KW"/>
</dbReference>
<dbReference type="InterPro" id="IPR016024">
    <property type="entry name" value="ARM-type_fold"/>
</dbReference>
<evidence type="ECO:0000256" key="5">
    <source>
        <dbReference type="SAM" id="Phobius"/>
    </source>
</evidence>
<dbReference type="SMART" id="SM00567">
    <property type="entry name" value="EZ_HEAT"/>
    <property type="match status" value="3"/>
</dbReference>
<sequence length="242" mass="26518">MRGQQYQYRGGIFLVLMVLSGIISLFIVTTETFAQNPSTQMQCSEVEIKNYVQKLSNGEQSIYNALVACKDKAVPELIKALKNQNKQVRIMVITALGEIGSPDAISPLSDLLSKETRWDVRTSAIFALSKFGKKGVPTLITALKDKDWYIRCQAANALAEIGFDAKDAIPALNDTVKDENINVRSAATRALVGIMEFGNVGVSNVTVIAKAGTIRTGLLTQSKPPLMCRFPALRTIFKWKCG</sequence>
<feature type="transmembrane region" description="Helical" evidence="5">
    <location>
        <begin position="12"/>
        <end position="34"/>
    </location>
</feature>
<comment type="similarity">
    <text evidence="1">Belongs to the CpcE/RpcE/PecE family.</text>
</comment>
<dbReference type="InterPro" id="IPR011989">
    <property type="entry name" value="ARM-like"/>
</dbReference>
<dbReference type="Proteomes" id="UP000218238">
    <property type="component" value="Unassembled WGS sequence"/>
</dbReference>
<keyword evidence="3" id="KW-0605">Phycobilisome</keyword>
<evidence type="ECO:0000256" key="3">
    <source>
        <dbReference type="ARBA" id="ARBA00022738"/>
    </source>
</evidence>
<dbReference type="InterPro" id="IPR004155">
    <property type="entry name" value="PBS_lyase_HEAT"/>
</dbReference>
<dbReference type="PANTHER" id="PTHR12697:SF5">
    <property type="entry name" value="DEOXYHYPUSINE HYDROXYLASE"/>
    <property type="match status" value="1"/>
</dbReference>
<evidence type="ECO:0008006" key="8">
    <source>
        <dbReference type="Google" id="ProtNLM"/>
    </source>
</evidence>
<evidence type="ECO:0000256" key="4">
    <source>
        <dbReference type="ARBA" id="ARBA00023239"/>
    </source>
</evidence>
<dbReference type="RefSeq" id="WP_095724371.1">
    <property type="nucleotide sequence ID" value="NZ_NTFS01000431.1"/>
</dbReference>
<keyword evidence="7" id="KW-1185">Reference proteome</keyword>
<dbReference type="EMBL" id="NTFS01000431">
    <property type="protein sequence ID" value="PAX51275.1"/>
    <property type="molecule type" value="Genomic_DNA"/>
</dbReference>
<organism evidence="6 7">
    <name type="scientific">Brunnivagina elsteri CCALA 953</name>
    <dbReference type="NCBI Taxonomy" id="987040"/>
    <lineage>
        <taxon>Bacteria</taxon>
        <taxon>Bacillati</taxon>
        <taxon>Cyanobacteriota</taxon>
        <taxon>Cyanophyceae</taxon>
        <taxon>Nostocales</taxon>
        <taxon>Calotrichaceae</taxon>
        <taxon>Brunnivagina</taxon>
    </lineage>
</organism>
<dbReference type="GO" id="GO:0016829">
    <property type="term" value="F:lyase activity"/>
    <property type="evidence" value="ECO:0007669"/>
    <property type="project" value="UniProtKB-KW"/>
</dbReference>
<dbReference type="PANTHER" id="PTHR12697">
    <property type="entry name" value="PBS LYASE HEAT-LIKE PROTEIN"/>
    <property type="match status" value="1"/>
</dbReference>
<dbReference type="SUPFAM" id="SSF48371">
    <property type="entry name" value="ARM repeat"/>
    <property type="match status" value="1"/>
</dbReference>
<keyword evidence="5" id="KW-1133">Transmembrane helix</keyword>
<protein>
    <recommendedName>
        <fullName evidence="8">PBS lyase</fullName>
    </recommendedName>
</protein>
<comment type="caution">
    <text evidence="6">The sequence shown here is derived from an EMBL/GenBank/DDBJ whole genome shotgun (WGS) entry which is preliminary data.</text>
</comment>